<dbReference type="CDD" id="cd06261">
    <property type="entry name" value="TM_PBP2"/>
    <property type="match status" value="1"/>
</dbReference>
<evidence type="ECO:0000256" key="5">
    <source>
        <dbReference type="ARBA" id="ARBA00022989"/>
    </source>
</evidence>
<organism evidence="9 10">
    <name type="scientific">Actinoplanes friuliensis DSM 7358</name>
    <dbReference type="NCBI Taxonomy" id="1246995"/>
    <lineage>
        <taxon>Bacteria</taxon>
        <taxon>Bacillati</taxon>
        <taxon>Actinomycetota</taxon>
        <taxon>Actinomycetes</taxon>
        <taxon>Micromonosporales</taxon>
        <taxon>Micromonosporaceae</taxon>
        <taxon>Actinoplanes</taxon>
    </lineage>
</organism>
<evidence type="ECO:0000256" key="2">
    <source>
        <dbReference type="ARBA" id="ARBA00022448"/>
    </source>
</evidence>
<dbReference type="PANTHER" id="PTHR30193:SF37">
    <property type="entry name" value="INNER MEMBRANE ABC TRANSPORTER PERMEASE PROTEIN YCJO"/>
    <property type="match status" value="1"/>
</dbReference>
<name>U5W2D7_9ACTN</name>
<feature type="domain" description="ABC transmembrane type-1" evidence="8">
    <location>
        <begin position="66"/>
        <end position="277"/>
    </location>
</feature>
<evidence type="ECO:0000259" key="8">
    <source>
        <dbReference type="PROSITE" id="PS50928"/>
    </source>
</evidence>
<evidence type="ECO:0000313" key="10">
    <source>
        <dbReference type="Proteomes" id="UP000017746"/>
    </source>
</evidence>
<evidence type="ECO:0000256" key="3">
    <source>
        <dbReference type="ARBA" id="ARBA00022475"/>
    </source>
</evidence>
<dbReference type="Gene3D" id="1.10.3720.10">
    <property type="entry name" value="MetI-like"/>
    <property type="match status" value="1"/>
</dbReference>
<dbReference type="GO" id="GO:0055085">
    <property type="term" value="P:transmembrane transport"/>
    <property type="evidence" value="ECO:0007669"/>
    <property type="project" value="InterPro"/>
</dbReference>
<keyword evidence="6 7" id="KW-0472">Membrane</keyword>
<feature type="transmembrane region" description="Helical" evidence="7">
    <location>
        <begin position="205"/>
        <end position="225"/>
    </location>
</feature>
<dbReference type="InterPro" id="IPR051393">
    <property type="entry name" value="ABC_transporter_permease"/>
</dbReference>
<feature type="transmembrane region" description="Helical" evidence="7">
    <location>
        <begin position="255"/>
        <end position="275"/>
    </location>
</feature>
<evidence type="ECO:0000313" key="9">
    <source>
        <dbReference type="EMBL" id="AGZ42140.1"/>
    </source>
</evidence>
<dbReference type="HOGENOM" id="CLU_016047_0_2_11"/>
<evidence type="ECO:0000256" key="1">
    <source>
        <dbReference type="ARBA" id="ARBA00004651"/>
    </source>
</evidence>
<dbReference type="KEGG" id="afs:AFR_19340"/>
<keyword evidence="10" id="KW-1185">Reference proteome</keyword>
<dbReference type="SUPFAM" id="SSF161098">
    <property type="entry name" value="MetI-like"/>
    <property type="match status" value="1"/>
</dbReference>
<evidence type="ECO:0000256" key="6">
    <source>
        <dbReference type="ARBA" id="ARBA00023136"/>
    </source>
</evidence>
<dbReference type="Proteomes" id="UP000017746">
    <property type="component" value="Chromosome"/>
</dbReference>
<dbReference type="InterPro" id="IPR035906">
    <property type="entry name" value="MetI-like_sf"/>
</dbReference>
<reference evidence="9 10" key="1">
    <citation type="journal article" date="2014" name="J. Biotechnol.">
        <title>Complete genome sequence of the actinobacterium Actinoplanes friuliensis HAG 010964, producer of the lipopeptide antibiotic friulimycin.</title>
        <authorList>
            <person name="Ruckert C."/>
            <person name="Szczepanowski R."/>
            <person name="Albersmeier A."/>
            <person name="Goesmann A."/>
            <person name="Fischer N."/>
            <person name="Steinkamper A."/>
            <person name="Puhler A."/>
            <person name="Biener R."/>
            <person name="Schwartz D."/>
            <person name="Kalinowski J."/>
        </authorList>
    </citation>
    <scope>NUCLEOTIDE SEQUENCE [LARGE SCALE GENOMIC DNA]</scope>
    <source>
        <strain evidence="9 10">DSM 7358</strain>
    </source>
</reference>
<dbReference type="EMBL" id="CP006272">
    <property type="protein sequence ID" value="AGZ42140.1"/>
    <property type="molecule type" value="Genomic_DNA"/>
</dbReference>
<dbReference type="InterPro" id="IPR000515">
    <property type="entry name" value="MetI-like"/>
</dbReference>
<keyword evidence="5 7" id="KW-1133">Transmembrane helix</keyword>
<comment type="similarity">
    <text evidence="7">Belongs to the binding-protein-dependent transport system permease family.</text>
</comment>
<dbReference type="GO" id="GO:0005886">
    <property type="term" value="C:plasma membrane"/>
    <property type="evidence" value="ECO:0007669"/>
    <property type="project" value="UniProtKB-SubCell"/>
</dbReference>
<dbReference type="STRING" id="1246995.AFR_19340"/>
<sequence>MATSARSPYSNWFYLPAAVIYGILFAVPTFASFFFSLTRWSIFDWKFIGFDNFVTFFREPALVKGLTNTLIYALVTSGLKVVLGLLLALLLTSQIAGRGYLRSVVFFPVLVSTIGVGLTFTVLMNPDQGLINDALGVLGIDGPGWLTDPQYALLSVALVDVWKGVGLATVIYIAGIVSIPAEYFEAARMDGAGAWDNFRRIVLPLARPATVTVIILSLIGGLRSFDLIWAMTRGGPGFTSDVIASVIYKQYQAGFYGLSTAGNVVLFLVVTAIVLPLSRFLNRKEVEL</sequence>
<dbReference type="Pfam" id="PF00528">
    <property type="entry name" value="BPD_transp_1"/>
    <property type="match status" value="1"/>
</dbReference>
<dbReference type="PANTHER" id="PTHR30193">
    <property type="entry name" value="ABC TRANSPORTER PERMEASE PROTEIN"/>
    <property type="match status" value="1"/>
</dbReference>
<protein>
    <submittedName>
        <fullName evidence="9">Binding-protein-dependent transport systems inner membrane component</fullName>
    </submittedName>
</protein>
<keyword evidence="4 7" id="KW-0812">Transmembrane</keyword>
<dbReference type="AlphaFoldDB" id="U5W2D7"/>
<dbReference type="PATRIC" id="fig|1246995.3.peg.3926"/>
<evidence type="ECO:0000256" key="7">
    <source>
        <dbReference type="RuleBase" id="RU363032"/>
    </source>
</evidence>
<feature type="transmembrane region" description="Helical" evidence="7">
    <location>
        <begin position="70"/>
        <end position="92"/>
    </location>
</feature>
<feature type="transmembrane region" description="Helical" evidence="7">
    <location>
        <begin position="12"/>
        <end position="35"/>
    </location>
</feature>
<keyword evidence="2 7" id="KW-0813">Transport</keyword>
<dbReference type="RefSeq" id="WP_023362512.1">
    <property type="nucleotide sequence ID" value="NC_022657.1"/>
</dbReference>
<dbReference type="eggNOG" id="COG1175">
    <property type="taxonomic scope" value="Bacteria"/>
</dbReference>
<evidence type="ECO:0000256" key="4">
    <source>
        <dbReference type="ARBA" id="ARBA00022692"/>
    </source>
</evidence>
<feature type="transmembrane region" description="Helical" evidence="7">
    <location>
        <begin position="161"/>
        <end position="184"/>
    </location>
</feature>
<dbReference type="PROSITE" id="PS50928">
    <property type="entry name" value="ABC_TM1"/>
    <property type="match status" value="1"/>
</dbReference>
<feature type="transmembrane region" description="Helical" evidence="7">
    <location>
        <begin position="104"/>
        <end position="124"/>
    </location>
</feature>
<gene>
    <name evidence="9" type="ORF">AFR_19340</name>
</gene>
<proteinExistence type="inferred from homology"/>
<comment type="subcellular location">
    <subcellularLocation>
        <location evidence="1 7">Cell membrane</location>
        <topology evidence="1 7">Multi-pass membrane protein</topology>
    </subcellularLocation>
</comment>
<keyword evidence="3" id="KW-1003">Cell membrane</keyword>
<accession>U5W2D7</accession>